<dbReference type="InterPro" id="IPR015867">
    <property type="entry name" value="N-reg_PII/ATP_PRibTrfase_C"/>
</dbReference>
<comment type="similarity">
    <text evidence="1">Belongs to the P(II) protein family.</text>
</comment>
<keyword evidence="3" id="KW-1185">Reference proteome</keyword>
<proteinExistence type="inferred from homology"/>
<dbReference type="InterPro" id="IPR011322">
    <property type="entry name" value="N-reg_PII-like_a/b"/>
</dbReference>
<dbReference type="SMART" id="SM00938">
    <property type="entry name" value="P-II"/>
    <property type="match status" value="1"/>
</dbReference>
<dbReference type="Pfam" id="PF00543">
    <property type="entry name" value="P-II"/>
    <property type="match status" value="1"/>
</dbReference>
<name>A0ABT6ZHT1_9ACTN</name>
<organism evidence="2 3">
    <name type="scientific">Kribbibacterium absianum</name>
    <dbReference type="NCBI Taxonomy" id="3044210"/>
    <lineage>
        <taxon>Bacteria</taxon>
        <taxon>Bacillati</taxon>
        <taxon>Actinomycetota</taxon>
        <taxon>Coriobacteriia</taxon>
        <taxon>Coriobacteriales</taxon>
        <taxon>Kribbibacteriaceae</taxon>
        <taxon>Kribbibacterium</taxon>
    </lineage>
</organism>
<dbReference type="InterPro" id="IPR017918">
    <property type="entry name" value="N-reg_PII_CS"/>
</dbReference>
<dbReference type="PROSITE" id="PS00638">
    <property type="entry name" value="PII_GLNB_CTER"/>
    <property type="match status" value="1"/>
</dbReference>
<evidence type="ECO:0000313" key="2">
    <source>
        <dbReference type="EMBL" id="MDJ1128615.1"/>
    </source>
</evidence>
<protein>
    <submittedName>
        <fullName evidence="2">P-II family nitrogen regulator</fullName>
    </submittedName>
</protein>
<accession>A0ABT6ZHT1</accession>
<dbReference type="RefSeq" id="WP_283712259.1">
    <property type="nucleotide sequence ID" value="NZ_JASJEW010000001.1"/>
</dbReference>
<dbReference type="Proteomes" id="UP001431693">
    <property type="component" value="Unassembled WGS sequence"/>
</dbReference>
<dbReference type="PRINTS" id="PR00340">
    <property type="entry name" value="PIIGLNB"/>
</dbReference>
<dbReference type="PANTHER" id="PTHR30115:SF11">
    <property type="entry name" value="NITROGEN REGULATORY PROTEIN P-II HOMOLOG"/>
    <property type="match status" value="1"/>
</dbReference>
<dbReference type="PROSITE" id="PS51343">
    <property type="entry name" value="PII_GLNB_DOM"/>
    <property type="match status" value="1"/>
</dbReference>
<dbReference type="SUPFAM" id="SSF54913">
    <property type="entry name" value="GlnB-like"/>
    <property type="match status" value="1"/>
</dbReference>
<evidence type="ECO:0000256" key="1">
    <source>
        <dbReference type="RuleBase" id="RU003936"/>
    </source>
</evidence>
<dbReference type="InterPro" id="IPR002187">
    <property type="entry name" value="N-reg_PII"/>
</dbReference>
<dbReference type="Gene3D" id="3.30.70.120">
    <property type="match status" value="1"/>
</dbReference>
<sequence length="115" mass="12386">MKRIEAIVRPERTSRVRDALVAAGAAGMTVTQVQGMGSLHGFLEEGVTDVTQVLPKTRIDIVCRDEDVERFVEAVIGAARTGEPGDGKVFVSPVEEAVRIRNGKRGDNALVAEEL</sequence>
<dbReference type="PANTHER" id="PTHR30115">
    <property type="entry name" value="NITROGEN REGULATORY PROTEIN P-II"/>
    <property type="match status" value="1"/>
</dbReference>
<comment type="caution">
    <text evidence="2">The sequence shown here is derived from an EMBL/GenBank/DDBJ whole genome shotgun (WGS) entry which is preliminary data.</text>
</comment>
<gene>
    <name evidence="2" type="ORF">QJ043_00745</name>
</gene>
<reference evidence="2" key="1">
    <citation type="submission" date="2023-05" db="EMBL/GenBank/DDBJ databases">
        <title>[olsenella] sp. nov., isolated from a pig farm feces dump.</title>
        <authorList>
            <person name="Chang Y.-H."/>
        </authorList>
    </citation>
    <scope>NUCLEOTIDE SEQUENCE</scope>
    <source>
        <strain evidence="2">YH-ols2217</strain>
    </source>
</reference>
<evidence type="ECO:0000313" key="3">
    <source>
        <dbReference type="Proteomes" id="UP001431693"/>
    </source>
</evidence>
<dbReference type="EMBL" id="JASJEX010000001">
    <property type="protein sequence ID" value="MDJ1128615.1"/>
    <property type="molecule type" value="Genomic_DNA"/>
</dbReference>